<dbReference type="PANTHER" id="PTHR36154:SF1">
    <property type="entry name" value="DNA-BINDING TRANSCRIPTIONAL ACTIVATOR ALPA"/>
    <property type="match status" value="1"/>
</dbReference>
<organism evidence="1 2">
    <name type="scientific">Pseudomonas fragi</name>
    <dbReference type="NCBI Taxonomy" id="296"/>
    <lineage>
        <taxon>Bacteria</taxon>
        <taxon>Pseudomonadati</taxon>
        <taxon>Pseudomonadota</taxon>
        <taxon>Gammaproteobacteria</taxon>
        <taxon>Pseudomonadales</taxon>
        <taxon>Pseudomonadaceae</taxon>
        <taxon>Pseudomonas</taxon>
    </lineage>
</organism>
<accession>A0A449IF85</accession>
<gene>
    <name evidence="1" type="ORF">NCTC10754_00473</name>
</gene>
<dbReference type="RefSeq" id="WP_133143846.1">
    <property type="nucleotide sequence ID" value="NZ_CAACYJ010000002.1"/>
</dbReference>
<dbReference type="Proteomes" id="UP000330809">
    <property type="component" value="Unassembled WGS sequence"/>
</dbReference>
<dbReference type="Gene3D" id="1.10.238.160">
    <property type="match status" value="1"/>
</dbReference>
<dbReference type="InterPro" id="IPR052931">
    <property type="entry name" value="Prophage_regulatory_activator"/>
</dbReference>
<dbReference type="AlphaFoldDB" id="A0A449IF85"/>
<name>A0A449IF85_PSEFR</name>
<dbReference type="EMBL" id="CAACYJ010000002">
    <property type="protein sequence ID" value="VFB17950.1"/>
    <property type="molecule type" value="Genomic_DNA"/>
</dbReference>
<reference evidence="1 2" key="1">
    <citation type="submission" date="2019-02" db="EMBL/GenBank/DDBJ databases">
        <authorList>
            <consortium name="Pathogen Informatics"/>
        </authorList>
    </citation>
    <scope>NUCLEOTIDE SEQUENCE [LARGE SCALE GENOMIC DNA]</scope>
    <source>
        <strain evidence="1 2">3012STDY7103891</strain>
    </source>
</reference>
<sequence>MTVINQAAQAAAPQTGNRIMRLKDVKAACGFGTTHIYNLMNAGKFPRSRRIGIRAVGWDGRAVDQWIFDRLNGAE</sequence>
<proteinExistence type="predicted"/>
<evidence type="ECO:0000313" key="1">
    <source>
        <dbReference type="EMBL" id="VFB17950.1"/>
    </source>
</evidence>
<dbReference type="Pfam" id="PF05930">
    <property type="entry name" value="Phage_AlpA"/>
    <property type="match status" value="1"/>
</dbReference>
<evidence type="ECO:0000313" key="2">
    <source>
        <dbReference type="Proteomes" id="UP000330809"/>
    </source>
</evidence>
<dbReference type="InterPro" id="IPR010260">
    <property type="entry name" value="AlpA"/>
</dbReference>
<protein>
    <submittedName>
        <fullName evidence="1">Phage transcriptional regulator AlpA</fullName>
    </submittedName>
</protein>
<dbReference type="PANTHER" id="PTHR36154">
    <property type="entry name" value="DNA-BINDING TRANSCRIPTIONAL ACTIVATOR ALPA"/>
    <property type="match status" value="1"/>
</dbReference>